<sequence length="285" mass="31051">MKFSIKVAALAALALFSSSVNADSMSDAIEAFCGGLNVTTPTTNDVVSPGQNATITVTRVQNDYQKTITGVDLFSVGSDNNPKYVQNIWAGQYQLGTQATLTDTIPANVTAGVYYFRVWVTNVVNGGHGPDCLKTSPNFKVTTGTHTNEAGFVSYNEHLDDPNIYNPDHIKGCFGLKVQSPKEGDFAKQGSHVAIILNRDSASQTESLTKVDIYKKSESGQDELVDSVWSGRELLPNVITLKDQIKIPQDKYDSNAQYYYKIQVTSSAQSDEPCTFQSGYFKIVA</sequence>
<dbReference type="Proteomes" id="UP000242381">
    <property type="component" value="Unassembled WGS sequence"/>
</dbReference>
<dbReference type="VEuPathDB" id="FungiDB:BCV72DRAFT_83269"/>
<feature type="chain" id="PRO_5030003967" evidence="1">
    <location>
        <begin position="23"/>
        <end position="285"/>
    </location>
</feature>
<gene>
    <name evidence="2" type="ORF">BCV71DRAFT_127340</name>
</gene>
<evidence type="ECO:0000313" key="2">
    <source>
        <dbReference type="EMBL" id="ORE17630.1"/>
    </source>
</evidence>
<keyword evidence="1" id="KW-0732">Signal</keyword>
<dbReference type="AlphaFoldDB" id="A0A0A1PAQ8"/>
<proteinExistence type="predicted"/>
<feature type="signal peptide" evidence="1">
    <location>
        <begin position="1"/>
        <end position="22"/>
    </location>
</feature>
<dbReference type="EMBL" id="KV921350">
    <property type="protein sequence ID" value="ORE17630.1"/>
    <property type="molecule type" value="Genomic_DNA"/>
</dbReference>
<organism evidence="2 3">
    <name type="scientific">Rhizopus microsporus</name>
    <dbReference type="NCBI Taxonomy" id="58291"/>
    <lineage>
        <taxon>Eukaryota</taxon>
        <taxon>Fungi</taxon>
        <taxon>Fungi incertae sedis</taxon>
        <taxon>Mucoromycota</taxon>
        <taxon>Mucoromycotina</taxon>
        <taxon>Mucoromycetes</taxon>
        <taxon>Mucorales</taxon>
        <taxon>Mucorineae</taxon>
        <taxon>Rhizopodaceae</taxon>
        <taxon>Rhizopus</taxon>
    </lineage>
</organism>
<accession>A0A0A1PAQ8</accession>
<evidence type="ECO:0000256" key="1">
    <source>
        <dbReference type="SAM" id="SignalP"/>
    </source>
</evidence>
<dbReference type="OMA" id="NPKYVQN"/>
<reference evidence="2 3" key="1">
    <citation type="journal article" date="2016" name="Proc. Natl. Acad. Sci. U.S.A.">
        <title>Lipid metabolic changes in an early divergent fungus govern the establishment of a mutualistic symbiosis with endobacteria.</title>
        <authorList>
            <person name="Lastovetsky O.A."/>
            <person name="Gaspar M.L."/>
            <person name="Mondo S.J."/>
            <person name="LaButti K.M."/>
            <person name="Sandor L."/>
            <person name="Grigoriev I.V."/>
            <person name="Henry S.A."/>
            <person name="Pawlowska T.E."/>
        </authorList>
    </citation>
    <scope>NUCLEOTIDE SEQUENCE [LARGE SCALE GENOMIC DNA]</scope>
    <source>
        <strain evidence="2 3">ATCC 11559</strain>
    </source>
</reference>
<protein>
    <submittedName>
        <fullName evidence="2">Uncharacterized protein</fullName>
    </submittedName>
</protein>
<evidence type="ECO:0000313" key="3">
    <source>
        <dbReference type="Proteomes" id="UP000242381"/>
    </source>
</evidence>
<name>A0A0A1PAQ8_RHIZD</name>